<feature type="non-terminal residue" evidence="1">
    <location>
        <position position="1"/>
    </location>
</feature>
<proteinExistence type="predicted"/>
<name>X1IWV1_9ZZZZ</name>
<sequence length="57" mass="6522">DRIICRSAYTGKECLQRRIPEEKVVIISGGIEAGEFYLGEEKGEIRRILSKQLKIDL</sequence>
<reference evidence="1" key="1">
    <citation type="journal article" date="2014" name="Front. Microbiol.">
        <title>High frequency of phylogenetically diverse reductive dehalogenase-homologous genes in deep subseafloor sedimentary metagenomes.</title>
        <authorList>
            <person name="Kawai M."/>
            <person name="Futagami T."/>
            <person name="Toyoda A."/>
            <person name="Takaki Y."/>
            <person name="Nishi S."/>
            <person name="Hori S."/>
            <person name="Arai W."/>
            <person name="Tsubouchi T."/>
            <person name="Morono Y."/>
            <person name="Uchiyama I."/>
            <person name="Ito T."/>
            <person name="Fujiyama A."/>
            <person name="Inagaki F."/>
            <person name="Takami H."/>
        </authorList>
    </citation>
    <scope>NUCLEOTIDE SEQUENCE</scope>
    <source>
        <strain evidence="1">Expedition CK06-06</strain>
    </source>
</reference>
<dbReference type="AlphaFoldDB" id="X1IWV1"/>
<accession>X1IWV1</accession>
<dbReference type="EMBL" id="BARU01038581">
    <property type="protein sequence ID" value="GAH86207.1"/>
    <property type="molecule type" value="Genomic_DNA"/>
</dbReference>
<gene>
    <name evidence="1" type="ORF">S03H2_59938</name>
</gene>
<organism evidence="1">
    <name type="scientific">marine sediment metagenome</name>
    <dbReference type="NCBI Taxonomy" id="412755"/>
    <lineage>
        <taxon>unclassified sequences</taxon>
        <taxon>metagenomes</taxon>
        <taxon>ecological metagenomes</taxon>
    </lineage>
</organism>
<evidence type="ECO:0000313" key="1">
    <source>
        <dbReference type="EMBL" id="GAH86207.1"/>
    </source>
</evidence>
<protein>
    <submittedName>
        <fullName evidence="1">Uncharacterized protein</fullName>
    </submittedName>
</protein>
<comment type="caution">
    <text evidence="1">The sequence shown here is derived from an EMBL/GenBank/DDBJ whole genome shotgun (WGS) entry which is preliminary data.</text>
</comment>